<dbReference type="AlphaFoldDB" id="A0AAV8R715"/>
<sequence>MRYPYGLNRQGRIFCLSTRTTTPKSLITDEGAMGAGQVLVEIQPQELKFTFELKKQSTCSIQLENKSKDYVAFKVKTTSPKRYCVRPNTGIILPRSICDFTVTMQAPKEAPPDMQLKDKFLVQSTVVPYGTTEEDIVPSFFSKENGRYIQENKLRVILVSPPHSPALEPINGALMQEPANEIPDSADPVQEITMSKDISIPNEQALSDVAEITPSHVGKDIDDLKLKLNNIEAKLNEAEKTIMSLRKENRVAVQESEKLQQEIALLRKKSAPRIQAGFPFLFVVFLGFVGMALGYLLHS</sequence>
<dbReference type="InterPro" id="IPR008962">
    <property type="entry name" value="PapD-like_sf"/>
</dbReference>
<gene>
    <name evidence="5" type="ORF">OPV22_013224</name>
</gene>
<dbReference type="EMBL" id="JAQQAF010000004">
    <property type="protein sequence ID" value="KAJ8491503.1"/>
    <property type="molecule type" value="Genomic_DNA"/>
</dbReference>
<dbReference type="SUPFAM" id="SSF49354">
    <property type="entry name" value="PapD-like"/>
    <property type="match status" value="1"/>
</dbReference>
<dbReference type="InterPro" id="IPR013783">
    <property type="entry name" value="Ig-like_fold"/>
</dbReference>
<keyword evidence="3" id="KW-0812">Transmembrane</keyword>
<dbReference type="Pfam" id="PF00635">
    <property type="entry name" value="Motile_Sperm"/>
    <property type="match status" value="1"/>
</dbReference>
<evidence type="ECO:0000256" key="2">
    <source>
        <dbReference type="SAM" id="Coils"/>
    </source>
</evidence>
<feature type="domain" description="MSP" evidence="4">
    <location>
        <begin position="39"/>
        <end position="159"/>
    </location>
</feature>
<dbReference type="GO" id="GO:0090158">
    <property type="term" value="P:endoplasmic reticulum membrane organization"/>
    <property type="evidence" value="ECO:0007669"/>
    <property type="project" value="TreeGrafter"/>
</dbReference>
<dbReference type="GO" id="GO:0005789">
    <property type="term" value="C:endoplasmic reticulum membrane"/>
    <property type="evidence" value="ECO:0007669"/>
    <property type="project" value="InterPro"/>
</dbReference>
<dbReference type="InterPro" id="IPR016763">
    <property type="entry name" value="VAP"/>
</dbReference>
<dbReference type="PANTHER" id="PTHR10809">
    <property type="entry name" value="VESICLE-ASSOCIATED MEMBRANE PROTEIN-ASSOCIATED PROTEIN"/>
    <property type="match status" value="1"/>
</dbReference>
<organism evidence="5 6">
    <name type="scientific">Ensete ventricosum</name>
    <name type="common">Abyssinian banana</name>
    <name type="synonym">Musa ensete</name>
    <dbReference type="NCBI Taxonomy" id="4639"/>
    <lineage>
        <taxon>Eukaryota</taxon>
        <taxon>Viridiplantae</taxon>
        <taxon>Streptophyta</taxon>
        <taxon>Embryophyta</taxon>
        <taxon>Tracheophyta</taxon>
        <taxon>Spermatophyta</taxon>
        <taxon>Magnoliopsida</taxon>
        <taxon>Liliopsida</taxon>
        <taxon>Zingiberales</taxon>
        <taxon>Musaceae</taxon>
        <taxon>Ensete</taxon>
    </lineage>
</organism>
<evidence type="ECO:0000256" key="3">
    <source>
        <dbReference type="SAM" id="Phobius"/>
    </source>
</evidence>
<dbReference type="PROSITE" id="PS50202">
    <property type="entry name" value="MSP"/>
    <property type="match status" value="1"/>
</dbReference>
<protein>
    <recommendedName>
        <fullName evidence="4">MSP domain-containing protein</fullName>
    </recommendedName>
</protein>
<comment type="caution">
    <text evidence="5">The sequence shown here is derived from an EMBL/GenBank/DDBJ whole genome shotgun (WGS) entry which is preliminary data.</text>
</comment>
<proteinExistence type="inferred from homology"/>
<evidence type="ECO:0000313" key="6">
    <source>
        <dbReference type="Proteomes" id="UP001222027"/>
    </source>
</evidence>
<evidence type="ECO:0000259" key="4">
    <source>
        <dbReference type="PROSITE" id="PS50202"/>
    </source>
</evidence>
<keyword evidence="3" id="KW-0472">Membrane</keyword>
<feature type="coiled-coil region" evidence="2">
    <location>
        <begin position="221"/>
        <end position="269"/>
    </location>
</feature>
<evidence type="ECO:0000313" key="5">
    <source>
        <dbReference type="EMBL" id="KAJ8491503.1"/>
    </source>
</evidence>
<dbReference type="GO" id="GO:0005886">
    <property type="term" value="C:plasma membrane"/>
    <property type="evidence" value="ECO:0007669"/>
    <property type="project" value="TreeGrafter"/>
</dbReference>
<dbReference type="PANTHER" id="PTHR10809:SF148">
    <property type="entry name" value="OS01G0936800 PROTEIN"/>
    <property type="match status" value="1"/>
</dbReference>
<dbReference type="InterPro" id="IPR000535">
    <property type="entry name" value="MSP_dom"/>
</dbReference>
<keyword evidence="3" id="KW-1133">Transmembrane helix</keyword>
<accession>A0AAV8R715</accession>
<name>A0AAV8R715_ENSVE</name>
<keyword evidence="6" id="KW-1185">Reference proteome</keyword>
<reference evidence="5 6" key="1">
    <citation type="submission" date="2022-12" db="EMBL/GenBank/DDBJ databases">
        <title>Chromosome-scale assembly of the Ensete ventricosum genome.</title>
        <authorList>
            <person name="Dussert Y."/>
            <person name="Stocks J."/>
            <person name="Wendawek A."/>
            <person name="Woldeyes F."/>
            <person name="Nichols R.A."/>
            <person name="Borrell J.S."/>
        </authorList>
    </citation>
    <scope>NUCLEOTIDE SEQUENCE [LARGE SCALE GENOMIC DNA]</scope>
    <source>
        <strain evidence="6">cv. Maze</strain>
        <tissue evidence="5">Seeds</tissue>
    </source>
</reference>
<feature type="transmembrane region" description="Helical" evidence="3">
    <location>
        <begin position="276"/>
        <end position="297"/>
    </location>
</feature>
<dbReference type="Proteomes" id="UP001222027">
    <property type="component" value="Unassembled WGS sequence"/>
</dbReference>
<dbReference type="Gene3D" id="2.60.40.10">
    <property type="entry name" value="Immunoglobulins"/>
    <property type="match status" value="1"/>
</dbReference>
<dbReference type="FunFam" id="2.60.40.10:FF:000813">
    <property type="entry name" value="Vesicle-associated protein 1-1"/>
    <property type="match status" value="1"/>
</dbReference>
<keyword evidence="2" id="KW-0175">Coiled coil</keyword>
<dbReference type="GO" id="GO:0061817">
    <property type="term" value="P:endoplasmic reticulum-plasma membrane tethering"/>
    <property type="evidence" value="ECO:0007669"/>
    <property type="project" value="TreeGrafter"/>
</dbReference>
<dbReference type="PIRSF" id="PIRSF019693">
    <property type="entry name" value="VAMP-associated"/>
    <property type="match status" value="1"/>
</dbReference>
<comment type="similarity">
    <text evidence="1">Belongs to the VAMP-associated protein (VAP) (TC 9.B.17) family.</text>
</comment>
<evidence type="ECO:0000256" key="1">
    <source>
        <dbReference type="ARBA" id="ARBA00008932"/>
    </source>
</evidence>